<dbReference type="RefSeq" id="WP_073236151.1">
    <property type="nucleotide sequence ID" value="NZ_FQUQ01000006.1"/>
</dbReference>
<keyword evidence="2" id="KW-1185">Reference proteome</keyword>
<evidence type="ECO:0000313" key="1">
    <source>
        <dbReference type="EMBL" id="SHG58441.1"/>
    </source>
</evidence>
<dbReference type="SUPFAM" id="SSF47240">
    <property type="entry name" value="Ferritin-like"/>
    <property type="match status" value="1"/>
</dbReference>
<organism evidence="1 2">
    <name type="scientific">Pedobacter caeni</name>
    <dbReference type="NCBI Taxonomy" id="288992"/>
    <lineage>
        <taxon>Bacteria</taxon>
        <taxon>Pseudomonadati</taxon>
        <taxon>Bacteroidota</taxon>
        <taxon>Sphingobacteriia</taxon>
        <taxon>Sphingobacteriales</taxon>
        <taxon>Sphingobacteriaceae</taxon>
        <taxon>Pedobacter</taxon>
    </lineage>
</organism>
<dbReference type="OrthoDB" id="760299at2"/>
<proteinExistence type="predicted"/>
<dbReference type="InterPro" id="IPR010287">
    <property type="entry name" value="DUF892_YciF-like"/>
</dbReference>
<reference evidence="2" key="1">
    <citation type="submission" date="2016-11" db="EMBL/GenBank/DDBJ databases">
        <authorList>
            <person name="Varghese N."/>
            <person name="Submissions S."/>
        </authorList>
    </citation>
    <scope>NUCLEOTIDE SEQUENCE [LARGE SCALE GENOMIC DNA]</scope>
    <source>
        <strain evidence="2">DSM 16990</strain>
    </source>
</reference>
<dbReference type="InterPro" id="IPR047114">
    <property type="entry name" value="YciF"/>
</dbReference>
<sequence length="172" mass="19437">MADELKKMRLQDFFIEGLEEVYDAERKFIKCTAALGIAAVNEELQRLLSTHSTITEKHLGHLEAILNRLAHQAGTGICELVTCMSDKASEMMRRTETGTALRDVAILHLIQIIQHYKMAIYRNLIALARETKHSKITVLLEDCLNDEIKTGADLIEIGQRFIYPAAKAEDLK</sequence>
<gene>
    <name evidence="1" type="ORF">SAMN04488522_106160</name>
</gene>
<protein>
    <submittedName>
        <fullName evidence="1">Ferritin-like metal-binding protein YciE</fullName>
    </submittedName>
</protein>
<dbReference type="Gene3D" id="1.20.1260.10">
    <property type="match status" value="1"/>
</dbReference>
<name>A0A1M5L0C1_9SPHI</name>
<dbReference type="EMBL" id="FQUQ01000006">
    <property type="protein sequence ID" value="SHG58441.1"/>
    <property type="molecule type" value="Genomic_DNA"/>
</dbReference>
<evidence type="ECO:0000313" key="2">
    <source>
        <dbReference type="Proteomes" id="UP000184287"/>
    </source>
</evidence>
<dbReference type="InterPro" id="IPR012347">
    <property type="entry name" value="Ferritin-like"/>
</dbReference>
<dbReference type="InterPro" id="IPR009078">
    <property type="entry name" value="Ferritin-like_SF"/>
</dbReference>
<dbReference type="PANTHER" id="PTHR30565:SF9">
    <property type="entry name" value="PROTEIN YCIF"/>
    <property type="match status" value="1"/>
</dbReference>
<dbReference type="STRING" id="288992.SAMN04488522_106160"/>
<dbReference type="Proteomes" id="UP000184287">
    <property type="component" value="Unassembled WGS sequence"/>
</dbReference>
<dbReference type="PANTHER" id="PTHR30565">
    <property type="entry name" value="PROTEIN YCIF"/>
    <property type="match status" value="1"/>
</dbReference>
<dbReference type="AlphaFoldDB" id="A0A1M5L0C1"/>
<dbReference type="Pfam" id="PF05974">
    <property type="entry name" value="DUF892"/>
    <property type="match status" value="1"/>
</dbReference>
<accession>A0A1M5L0C1</accession>